<accession>A0A7W8BPV7</accession>
<protein>
    <submittedName>
        <fullName evidence="2">Uncharacterized protein</fullName>
    </submittedName>
</protein>
<keyword evidence="3" id="KW-1185">Reference proteome</keyword>
<gene>
    <name evidence="2" type="ORF">FHS32_004164</name>
</gene>
<dbReference type="Proteomes" id="UP000568022">
    <property type="component" value="Unassembled WGS sequence"/>
</dbReference>
<name>A0A7W8BPV7_9ACTN</name>
<organism evidence="2 3">
    <name type="scientific">Streptomyces griseoloalbus</name>
    <dbReference type="NCBI Taxonomy" id="67303"/>
    <lineage>
        <taxon>Bacteria</taxon>
        <taxon>Bacillati</taxon>
        <taxon>Actinomycetota</taxon>
        <taxon>Actinomycetes</taxon>
        <taxon>Kitasatosporales</taxon>
        <taxon>Streptomycetaceae</taxon>
        <taxon>Streptomyces</taxon>
    </lineage>
</organism>
<feature type="compositionally biased region" description="Gly residues" evidence="1">
    <location>
        <begin position="13"/>
        <end position="26"/>
    </location>
</feature>
<feature type="region of interest" description="Disordered" evidence="1">
    <location>
        <begin position="1"/>
        <end position="48"/>
    </location>
</feature>
<evidence type="ECO:0000256" key="1">
    <source>
        <dbReference type="SAM" id="MobiDB-lite"/>
    </source>
</evidence>
<dbReference type="AlphaFoldDB" id="A0A7W8BPV7"/>
<sequence length="48" mass="5132">MTETTRLRRSPGPGRGPGGRPPGGNGVRRPAEEPANPRFFARSMITKG</sequence>
<evidence type="ECO:0000313" key="3">
    <source>
        <dbReference type="Proteomes" id="UP000568022"/>
    </source>
</evidence>
<proteinExistence type="predicted"/>
<comment type="caution">
    <text evidence="2">The sequence shown here is derived from an EMBL/GenBank/DDBJ whole genome shotgun (WGS) entry which is preliminary data.</text>
</comment>
<evidence type="ECO:0000313" key="2">
    <source>
        <dbReference type="EMBL" id="MBB5127416.1"/>
    </source>
</evidence>
<reference evidence="2 3" key="1">
    <citation type="submission" date="2020-08" db="EMBL/GenBank/DDBJ databases">
        <title>Genomic Encyclopedia of Type Strains, Phase III (KMG-III): the genomes of soil and plant-associated and newly described type strains.</title>
        <authorList>
            <person name="Whitman W."/>
        </authorList>
    </citation>
    <scope>NUCLEOTIDE SEQUENCE [LARGE SCALE GENOMIC DNA]</scope>
    <source>
        <strain evidence="2 3">CECT 3226</strain>
    </source>
</reference>
<dbReference type="EMBL" id="JACHJE010000009">
    <property type="protein sequence ID" value="MBB5127416.1"/>
    <property type="molecule type" value="Genomic_DNA"/>
</dbReference>